<sequence length="105" mass="12080">MSKEFKVSGKQHRRSFTEEFKRDAVNLVAVEGYSFNRAAQAVGVSASSLRGWYEKYAPEPQACGEDATFQQLQEENRRLRKQLREAEMERALLKKATAFFAKESQ</sequence>
<name>A0A6I6AC62_9PLAN</name>
<dbReference type="KEGG" id="gim:F1728_19755"/>
<dbReference type="EMBL" id="CP043930">
    <property type="protein sequence ID" value="QGQ24782.1"/>
    <property type="molecule type" value="Genomic_DNA"/>
</dbReference>
<dbReference type="InterPro" id="IPR051839">
    <property type="entry name" value="RD_transcriptional_regulator"/>
</dbReference>
<gene>
    <name evidence="2" type="ORF">F1728_15295</name>
    <name evidence="3" type="ORF">F1728_19755</name>
</gene>
<dbReference type="Pfam" id="PF01527">
    <property type="entry name" value="HTH_Tnp_1"/>
    <property type="match status" value="1"/>
</dbReference>
<dbReference type="KEGG" id="gim:F1728_15295"/>
<dbReference type="PANTHER" id="PTHR33215:SF13">
    <property type="entry name" value="PROTEIN DISTAL ANTENNA"/>
    <property type="match status" value="1"/>
</dbReference>
<dbReference type="EMBL" id="CP043930">
    <property type="protein sequence ID" value="QGQ23963.1"/>
    <property type="molecule type" value="Genomic_DNA"/>
</dbReference>
<dbReference type="Gene3D" id="1.10.10.60">
    <property type="entry name" value="Homeodomain-like"/>
    <property type="match status" value="1"/>
</dbReference>
<dbReference type="PANTHER" id="PTHR33215">
    <property type="entry name" value="PROTEIN DISTAL ANTENNA"/>
    <property type="match status" value="1"/>
</dbReference>
<reference evidence="2 4" key="1">
    <citation type="submission" date="2019-09" db="EMBL/GenBank/DDBJ databases">
        <title>Gimesia benthica sp. nov., a novel bacterium isolated from deep-sea water of the Northwest Indian Ocean.</title>
        <authorList>
            <person name="Dai X."/>
        </authorList>
    </citation>
    <scope>NUCLEOTIDE SEQUENCE [LARGE SCALE GENOMIC DNA]</scope>
    <source>
        <strain evidence="2 4">E7</strain>
    </source>
</reference>
<dbReference type="GO" id="GO:0004803">
    <property type="term" value="F:transposase activity"/>
    <property type="evidence" value="ECO:0007669"/>
    <property type="project" value="InterPro"/>
</dbReference>
<dbReference type="AlphaFoldDB" id="A0A6I6AC62"/>
<dbReference type="GO" id="GO:0006313">
    <property type="term" value="P:DNA transposition"/>
    <property type="evidence" value="ECO:0007669"/>
    <property type="project" value="InterPro"/>
</dbReference>
<dbReference type="InterPro" id="IPR009057">
    <property type="entry name" value="Homeodomain-like_sf"/>
</dbReference>
<dbReference type="SUPFAM" id="SSF46689">
    <property type="entry name" value="Homeodomain-like"/>
    <property type="match status" value="1"/>
</dbReference>
<evidence type="ECO:0000313" key="3">
    <source>
        <dbReference type="EMBL" id="QGQ24782.1"/>
    </source>
</evidence>
<organism evidence="2 4">
    <name type="scientific">Gimesia benthica</name>
    <dbReference type="NCBI Taxonomy" id="2608982"/>
    <lineage>
        <taxon>Bacteria</taxon>
        <taxon>Pseudomonadati</taxon>
        <taxon>Planctomycetota</taxon>
        <taxon>Planctomycetia</taxon>
        <taxon>Planctomycetales</taxon>
        <taxon>Planctomycetaceae</taxon>
        <taxon>Gimesia</taxon>
    </lineage>
</organism>
<keyword evidence="4" id="KW-1185">Reference proteome</keyword>
<protein>
    <submittedName>
        <fullName evidence="2">Transposase</fullName>
    </submittedName>
</protein>
<feature type="coiled-coil region" evidence="1">
    <location>
        <begin position="69"/>
        <end position="96"/>
    </location>
</feature>
<dbReference type="Proteomes" id="UP000427281">
    <property type="component" value="Chromosome"/>
</dbReference>
<dbReference type="InterPro" id="IPR002514">
    <property type="entry name" value="Transposase_8"/>
</dbReference>
<keyword evidence="1" id="KW-0175">Coiled coil</keyword>
<evidence type="ECO:0000313" key="4">
    <source>
        <dbReference type="Proteomes" id="UP000427281"/>
    </source>
</evidence>
<evidence type="ECO:0000313" key="2">
    <source>
        <dbReference type="EMBL" id="QGQ23963.1"/>
    </source>
</evidence>
<evidence type="ECO:0000256" key="1">
    <source>
        <dbReference type="SAM" id="Coils"/>
    </source>
</evidence>
<dbReference type="GO" id="GO:0003677">
    <property type="term" value="F:DNA binding"/>
    <property type="evidence" value="ECO:0007669"/>
    <property type="project" value="InterPro"/>
</dbReference>
<proteinExistence type="predicted"/>
<accession>A0A6I6AC62</accession>